<evidence type="ECO:0000256" key="1">
    <source>
        <dbReference type="SAM" id="MobiDB-lite"/>
    </source>
</evidence>
<feature type="region of interest" description="Disordered" evidence="1">
    <location>
        <begin position="215"/>
        <end position="238"/>
    </location>
</feature>
<dbReference type="SUPFAM" id="SSF46785">
    <property type="entry name" value="Winged helix' DNA-binding domain"/>
    <property type="match status" value="1"/>
</dbReference>
<reference evidence="2 3" key="1">
    <citation type="journal article" date="2016" name="Nat. Commun.">
        <title>Thousands of microbial genomes shed light on interconnected biogeochemical processes in an aquifer system.</title>
        <authorList>
            <person name="Anantharaman K."/>
            <person name="Brown C.T."/>
            <person name="Hug L.A."/>
            <person name="Sharon I."/>
            <person name="Castelle C.J."/>
            <person name="Probst A.J."/>
            <person name="Thomas B.C."/>
            <person name="Singh A."/>
            <person name="Wilkins M.J."/>
            <person name="Karaoz U."/>
            <person name="Brodie E.L."/>
            <person name="Williams K.H."/>
            <person name="Hubbard S.S."/>
            <person name="Banfield J.F."/>
        </authorList>
    </citation>
    <scope>NUCLEOTIDE SEQUENCE [LARGE SCALE GENOMIC DNA]</scope>
</reference>
<feature type="region of interest" description="Disordered" evidence="1">
    <location>
        <begin position="261"/>
        <end position="294"/>
    </location>
</feature>
<dbReference type="InterPro" id="IPR036390">
    <property type="entry name" value="WH_DNA-bd_sf"/>
</dbReference>
<dbReference type="Proteomes" id="UP000178534">
    <property type="component" value="Unassembled WGS sequence"/>
</dbReference>
<dbReference type="InterPro" id="IPR036388">
    <property type="entry name" value="WH-like_DNA-bd_sf"/>
</dbReference>
<name>A0A1G2DE15_9BACT</name>
<proteinExistence type="predicted"/>
<feature type="compositionally biased region" description="Polar residues" evidence="1">
    <location>
        <begin position="174"/>
        <end position="189"/>
    </location>
</feature>
<gene>
    <name evidence="2" type="ORF">A2942_03700</name>
</gene>
<dbReference type="AlphaFoldDB" id="A0A1G2DE15"/>
<feature type="compositionally biased region" description="Basic and acidic residues" evidence="1">
    <location>
        <begin position="154"/>
        <end position="169"/>
    </location>
</feature>
<feature type="compositionally biased region" description="Low complexity" evidence="1">
    <location>
        <begin position="273"/>
        <end position="287"/>
    </location>
</feature>
<dbReference type="EMBL" id="MHLP01000040">
    <property type="protein sequence ID" value="OGZ11191.1"/>
    <property type="molecule type" value="Genomic_DNA"/>
</dbReference>
<protein>
    <recommendedName>
        <fullName evidence="4">HTH deoR-type domain-containing protein</fullName>
    </recommendedName>
</protein>
<evidence type="ECO:0000313" key="3">
    <source>
        <dbReference type="Proteomes" id="UP000178534"/>
    </source>
</evidence>
<comment type="caution">
    <text evidence="2">The sequence shown here is derived from an EMBL/GenBank/DDBJ whole genome shotgun (WGS) entry which is preliminary data.</text>
</comment>
<dbReference type="Gene3D" id="1.10.10.10">
    <property type="entry name" value="Winged helix-like DNA-binding domain superfamily/Winged helix DNA-binding domain"/>
    <property type="match status" value="1"/>
</dbReference>
<dbReference type="STRING" id="1798665.A2942_03700"/>
<organism evidence="2 3">
    <name type="scientific">Candidatus Lloydbacteria bacterium RIFCSPLOWO2_01_FULL_50_20</name>
    <dbReference type="NCBI Taxonomy" id="1798665"/>
    <lineage>
        <taxon>Bacteria</taxon>
        <taxon>Candidatus Lloydiibacteriota</taxon>
    </lineage>
</organism>
<sequence length="392" mass="43311">MNHGYGYVMRKAEKLTTALYLVTDIMSEKEPMKWKARESAVDLLSDITIASSLSVSEKMTMLRNVMKKTEKLIAFLDVAQSAHLISEMNSSVLKREYLALKDSIEREWGQVYEKSRSLFSDTFFDVPNDSVRNLPKGDSTPSLSSHVVDTAGERLVKDNGTEEKQKHAGGDQPRSFQPSTEYQQHQSLPTGRREAEISLSLSKSDAPISAIVPAKPEHVGPTLPNNGAHSAAGRPVAQAATENKPPFMRERRDQFGQTVAPSVNVSNGHLGTPHNGQVQGQQHQQNPGIAIPPRAAVYPSTHSMAKNIVTPQIAGTSESFSGKRNDSDRDDRRKIILALIKQKPSLTVKDIAKSIPSVSEKTIQRELLSMVSEGTLQKRGERRWSTYSLRTS</sequence>
<evidence type="ECO:0008006" key="4">
    <source>
        <dbReference type="Google" id="ProtNLM"/>
    </source>
</evidence>
<feature type="region of interest" description="Disordered" evidence="1">
    <location>
        <begin position="154"/>
        <end position="197"/>
    </location>
</feature>
<evidence type="ECO:0000313" key="2">
    <source>
        <dbReference type="EMBL" id="OGZ11191.1"/>
    </source>
</evidence>
<accession>A0A1G2DE15</accession>